<dbReference type="PANTHER" id="PTHR23080:SF141">
    <property type="entry name" value="TRANSPOSASE HELIX-TURN-HELIX DOMAIN-CONTAINING PROTEIN"/>
    <property type="match status" value="1"/>
</dbReference>
<dbReference type="GO" id="GO:0003677">
    <property type="term" value="F:DNA binding"/>
    <property type="evidence" value="ECO:0007669"/>
    <property type="project" value="UniProtKB-UniRule"/>
</dbReference>
<evidence type="ECO:0000256" key="2">
    <source>
        <dbReference type="ARBA" id="ARBA00022723"/>
    </source>
</evidence>
<gene>
    <name evidence="9" type="ORF">CALMAC_LOCUS7324</name>
</gene>
<dbReference type="Pfam" id="PF13613">
    <property type="entry name" value="HTH_Tnp_4"/>
    <property type="match status" value="1"/>
</dbReference>
<dbReference type="EMBL" id="CAACVG010007269">
    <property type="protein sequence ID" value="VEN44590.1"/>
    <property type="molecule type" value="Genomic_DNA"/>
</dbReference>
<comment type="cofactor">
    <cofactor evidence="1">
        <name>a divalent metal cation</name>
        <dbReference type="ChEBI" id="CHEBI:60240"/>
    </cofactor>
</comment>
<sequence length="339" mass="38459">MWIRLLKLGKKPSDHMRVCSLHFNETDFLQKERVKRRTLKRKAVPSRNLPKVSHDAGVGRSRTIRSRPEPNTKTETFALWGNDGREDLEDRQAAEGLLALLNSHKSTAVPLPGPSSRDIGVQVNTPKVLTLCELIDSDELRNLTGLSNTAILVAIVEQFEKHHSDKRVRRINVRQRIVLLFTKFKTSLTYVTLGSQFGITRDLANTYIHELIPALANILKPLIHFPPKSEILKNMPICFNEFQNVGIVLDCTEIYLQSPKCLCCRIRFYSQYKSYLTVKFMTGVSPGGLITYISKPYGGRASDKVIFENCNLISLLDANRDAIMVDKGFLIDDICNLFK</sequence>
<evidence type="ECO:0000256" key="7">
    <source>
        <dbReference type="SAM" id="MobiDB-lite"/>
    </source>
</evidence>
<keyword evidence="5 6" id="KW-0238">DNA-binding</keyword>
<evidence type="ECO:0000256" key="4">
    <source>
        <dbReference type="ARBA" id="ARBA00022833"/>
    </source>
</evidence>
<dbReference type="Pfam" id="PF13359">
    <property type="entry name" value="DDE_Tnp_4"/>
    <property type="match status" value="1"/>
</dbReference>
<evidence type="ECO:0000259" key="8">
    <source>
        <dbReference type="PROSITE" id="PS50950"/>
    </source>
</evidence>
<keyword evidence="3 6" id="KW-0863">Zinc-finger</keyword>
<evidence type="ECO:0000256" key="1">
    <source>
        <dbReference type="ARBA" id="ARBA00001968"/>
    </source>
</evidence>
<keyword evidence="4" id="KW-0862">Zinc</keyword>
<evidence type="ECO:0000256" key="3">
    <source>
        <dbReference type="ARBA" id="ARBA00022771"/>
    </source>
</evidence>
<keyword evidence="2" id="KW-0479">Metal-binding</keyword>
<protein>
    <recommendedName>
        <fullName evidence="8">THAP-type domain-containing protein</fullName>
    </recommendedName>
</protein>
<keyword evidence="10" id="KW-1185">Reference proteome</keyword>
<evidence type="ECO:0000313" key="10">
    <source>
        <dbReference type="Proteomes" id="UP000410492"/>
    </source>
</evidence>
<dbReference type="Pfam" id="PF05485">
    <property type="entry name" value="THAP"/>
    <property type="match status" value="1"/>
</dbReference>
<evidence type="ECO:0000256" key="6">
    <source>
        <dbReference type="PROSITE-ProRule" id="PRU00309"/>
    </source>
</evidence>
<dbReference type="OrthoDB" id="6753468at2759"/>
<dbReference type="GO" id="GO:0008270">
    <property type="term" value="F:zinc ion binding"/>
    <property type="evidence" value="ECO:0007669"/>
    <property type="project" value="UniProtKB-KW"/>
</dbReference>
<dbReference type="PANTHER" id="PTHR23080">
    <property type="entry name" value="THAP DOMAIN PROTEIN"/>
    <property type="match status" value="1"/>
</dbReference>
<accession>A0A653CBZ2</accession>
<reference evidence="9 10" key="1">
    <citation type="submission" date="2019-01" db="EMBL/GenBank/DDBJ databases">
        <authorList>
            <person name="Sayadi A."/>
        </authorList>
    </citation>
    <scope>NUCLEOTIDE SEQUENCE [LARGE SCALE GENOMIC DNA]</scope>
</reference>
<dbReference type="AlphaFoldDB" id="A0A653CBZ2"/>
<dbReference type="InterPro" id="IPR027806">
    <property type="entry name" value="HARBI1_dom"/>
</dbReference>
<dbReference type="Proteomes" id="UP000410492">
    <property type="component" value="Unassembled WGS sequence"/>
</dbReference>
<proteinExistence type="predicted"/>
<feature type="region of interest" description="Disordered" evidence="7">
    <location>
        <begin position="41"/>
        <end position="69"/>
    </location>
</feature>
<organism evidence="9 10">
    <name type="scientific">Callosobruchus maculatus</name>
    <name type="common">Southern cowpea weevil</name>
    <name type="synonym">Pulse bruchid</name>
    <dbReference type="NCBI Taxonomy" id="64391"/>
    <lineage>
        <taxon>Eukaryota</taxon>
        <taxon>Metazoa</taxon>
        <taxon>Ecdysozoa</taxon>
        <taxon>Arthropoda</taxon>
        <taxon>Hexapoda</taxon>
        <taxon>Insecta</taxon>
        <taxon>Pterygota</taxon>
        <taxon>Neoptera</taxon>
        <taxon>Endopterygota</taxon>
        <taxon>Coleoptera</taxon>
        <taxon>Polyphaga</taxon>
        <taxon>Cucujiformia</taxon>
        <taxon>Chrysomeloidea</taxon>
        <taxon>Chrysomelidae</taxon>
        <taxon>Bruchinae</taxon>
        <taxon>Bruchini</taxon>
        <taxon>Callosobruchus</taxon>
    </lineage>
</organism>
<name>A0A653CBZ2_CALMS</name>
<dbReference type="InterPro" id="IPR027805">
    <property type="entry name" value="Transposase_HTH_dom"/>
</dbReference>
<dbReference type="PROSITE" id="PS50950">
    <property type="entry name" value="ZF_THAP"/>
    <property type="match status" value="1"/>
</dbReference>
<feature type="domain" description="THAP-type" evidence="8">
    <location>
        <begin position="1"/>
        <end position="48"/>
    </location>
</feature>
<dbReference type="InterPro" id="IPR006612">
    <property type="entry name" value="THAP_Znf"/>
</dbReference>
<evidence type="ECO:0000256" key="5">
    <source>
        <dbReference type="ARBA" id="ARBA00023125"/>
    </source>
</evidence>
<evidence type="ECO:0000313" key="9">
    <source>
        <dbReference type="EMBL" id="VEN44590.1"/>
    </source>
</evidence>
<dbReference type="SUPFAM" id="SSF57716">
    <property type="entry name" value="Glucocorticoid receptor-like (DNA-binding domain)"/>
    <property type="match status" value="1"/>
</dbReference>